<evidence type="ECO:0000256" key="6">
    <source>
        <dbReference type="SAM" id="SignalP"/>
    </source>
</evidence>
<dbReference type="Gene3D" id="2.40.128.20">
    <property type="match status" value="1"/>
</dbReference>
<dbReference type="SUPFAM" id="SSF50814">
    <property type="entry name" value="Lipocalins"/>
    <property type="match status" value="1"/>
</dbReference>
<keyword evidence="3 6" id="KW-0732">Signal</keyword>
<evidence type="ECO:0000313" key="7">
    <source>
        <dbReference type="Ensembl" id="ENSSMAP00000024089.2"/>
    </source>
</evidence>
<dbReference type="GO" id="GO:0005576">
    <property type="term" value="C:extracellular region"/>
    <property type="evidence" value="ECO:0007669"/>
    <property type="project" value="UniProtKB-SubCell"/>
</dbReference>
<protein>
    <recommendedName>
        <fullName evidence="9">Apolipoprotein M</fullName>
    </recommendedName>
</protein>
<evidence type="ECO:0000256" key="5">
    <source>
        <dbReference type="SAM" id="MobiDB-lite"/>
    </source>
</evidence>
<reference evidence="7" key="1">
    <citation type="submission" date="2023-05" db="EMBL/GenBank/DDBJ databases">
        <title>High-quality long-read genome of Scophthalmus maximus.</title>
        <authorList>
            <person name="Lien S."/>
            <person name="Martinez P."/>
        </authorList>
    </citation>
    <scope>NUCLEOTIDE SEQUENCE [LARGE SCALE GENOMIC DNA]</scope>
</reference>
<dbReference type="InterPro" id="IPR012674">
    <property type="entry name" value="Calycin"/>
</dbReference>
<evidence type="ECO:0000256" key="1">
    <source>
        <dbReference type="ARBA" id="ARBA00004613"/>
    </source>
</evidence>
<sequence length="210" mass="24155">MFAVCAVAFMCLMSVSHSAPMACEKLVQPLNRLEPHKFQGKWALIADSLNNTASMEALRRRDSITLYFSNSSGDSTFSFTQINRFGDLCQYLRYNVSVQHNTFNFDVQDHSYLTGSFLYTSCPDCVVMQWSLKSRSRTTSLLLLSRRREVGQKEMEEFREQLRCYQLPTPVVMDPTKDLCPEQSDRRPTAEPESNSPNSPSFHNWNIQIL</sequence>
<dbReference type="PANTHER" id="PTHR11967">
    <property type="entry name" value="ALPHA-1-ACID GLYCOPROTEIN"/>
    <property type="match status" value="1"/>
</dbReference>
<feature type="signal peptide" evidence="6">
    <location>
        <begin position="1"/>
        <end position="18"/>
    </location>
</feature>
<feature type="compositionally biased region" description="Basic and acidic residues" evidence="5">
    <location>
        <begin position="175"/>
        <end position="190"/>
    </location>
</feature>
<dbReference type="InterPro" id="IPR022734">
    <property type="entry name" value="ApoM"/>
</dbReference>
<organism evidence="7 8">
    <name type="scientific">Scophthalmus maximus</name>
    <name type="common">Turbot</name>
    <name type="synonym">Psetta maxima</name>
    <dbReference type="NCBI Taxonomy" id="52904"/>
    <lineage>
        <taxon>Eukaryota</taxon>
        <taxon>Metazoa</taxon>
        <taxon>Chordata</taxon>
        <taxon>Craniata</taxon>
        <taxon>Vertebrata</taxon>
        <taxon>Euteleostomi</taxon>
        <taxon>Actinopterygii</taxon>
        <taxon>Neopterygii</taxon>
        <taxon>Teleostei</taxon>
        <taxon>Neoteleostei</taxon>
        <taxon>Acanthomorphata</taxon>
        <taxon>Carangaria</taxon>
        <taxon>Pleuronectiformes</taxon>
        <taxon>Pleuronectoidei</taxon>
        <taxon>Scophthalmidae</taxon>
        <taxon>Scophthalmus</taxon>
    </lineage>
</organism>
<evidence type="ECO:0008006" key="9">
    <source>
        <dbReference type="Google" id="ProtNLM"/>
    </source>
</evidence>
<evidence type="ECO:0000313" key="8">
    <source>
        <dbReference type="Proteomes" id="UP000694558"/>
    </source>
</evidence>
<evidence type="ECO:0000256" key="4">
    <source>
        <dbReference type="ARBA" id="ARBA00023180"/>
    </source>
</evidence>
<dbReference type="PANTHER" id="PTHR11967:SF2">
    <property type="entry name" value="ALPHA-1-ACID GLYCOPROTEIN 1"/>
    <property type="match status" value="1"/>
</dbReference>
<feature type="chain" id="PRO_5034368888" description="Apolipoprotein M" evidence="6">
    <location>
        <begin position="19"/>
        <end position="210"/>
    </location>
</feature>
<evidence type="ECO:0000256" key="3">
    <source>
        <dbReference type="ARBA" id="ARBA00022729"/>
    </source>
</evidence>
<evidence type="ECO:0000256" key="2">
    <source>
        <dbReference type="ARBA" id="ARBA00022525"/>
    </source>
</evidence>
<proteinExistence type="predicted"/>
<feature type="compositionally biased region" description="Low complexity" evidence="5">
    <location>
        <begin position="191"/>
        <end position="201"/>
    </location>
</feature>
<feature type="region of interest" description="Disordered" evidence="5">
    <location>
        <begin position="174"/>
        <end position="203"/>
    </location>
</feature>
<reference evidence="7" key="2">
    <citation type="submission" date="2025-08" db="UniProtKB">
        <authorList>
            <consortium name="Ensembl"/>
        </authorList>
    </citation>
    <scope>IDENTIFICATION</scope>
</reference>
<dbReference type="GeneTree" id="ENSGT00940000166223"/>
<dbReference type="Proteomes" id="UP000694558">
    <property type="component" value="Chromosome 8"/>
</dbReference>
<dbReference type="Pfam" id="PF11032">
    <property type="entry name" value="ApoM"/>
    <property type="match status" value="1"/>
</dbReference>
<comment type="subcellular location">
    <subcellularLocation>
        <location evidence="1">Secreted</location>
    </subcellularLocation>
</comment>
<dbReference type="AlphaFoldDB" id="A0A8D3AV78"/>
<keyword evidence="4" id="KW-0325">Glycoprotein</keyword>
<dbReference type="Ensembl" id="ENSSMAT00000024380.2">
    <property type="protein sequence ID" value="ENSSMAP00000024089.2"/>
    <property type="gene ID" value="ENSSMAG00000014725.2"/>
</dbReference>
<keyword evidence="2" id="KW-0964">Secreted</keyword>
<accession>A0A8D3AV78</accession>
<name>A0A8D3AV78_SCOMX</name>